<gene>
    <name evidence="3" type="ORF">I8J30_26590</name>
</gene>
<evidence type="ECO:0000313" key="3">
    <source>
        <dbReference type="EMBL" id="MBP3966276.1"/>
    </source>
</evidence>
<dbReference type="Gene3D" id="2.60.120.260">
    <property type="entry name" value="Galactose-binding domain-like"/>
    <property type="match status" value="1"/>
</dbReference>
<sequence>MLAVKAGGAGSLTDCEKGEESRWQQIAFTDKKSGVSVAPGEWESVNLPHDWLVEEEFSKDGPLERGYKKSGVGCYRKMVEIPAADEGKKIIIEFDGVMRHSSVWVNGHFVGTHPSGSVPFFYDITDIVRYGDEGRAEESL</sequence>
<dbReference type="Proteomes" id="UP000673394">
    <property type="component" value="Unassembled WGS sequence"/>
</dbReference>
<dbReference type="SUPFAM" id="SSF49785">
    <property type="entry name" value="Galactose-binding domain-like"/>
    <property type="match status" value="1"/>
</dbReference>
<feature type="domain" description="Glycosyl hydrolases family 2 sugar binding" evidence="2">
    <location>
        <begin position="12"/>
        <end position="133"/>
    </location>
</feature>
<dbReference type="EMBL" id="JAGKSP010000016">
    <property type="protein sequence ID" value="MBP3966276.1"/>
    <property type="molecule type" value="Genomic_DNA"/>
</dbReference>
<proteinExistence type="inferred from homology"/>
<keyword evidence="4" id="KW-1185">Reference proteome</keyword>
<organism evidence="3 4">
    <name type="scientific">Paenibacillus lignilyticus</name>
    <dbReference type="NCBI Taxonomy" id="1172615"/>
    <lineage>
        <taxon>Bacteria</taxon>
        <taxon>Bacillati</taxon>
        <taxon>Bacillota</taxon>
        <taxon>Bacilli</taxon>
        <taxon>Bacillales</taxon>
        <taxon>Paenibacillaceae</taxon>
        <taxon>Paenibacillus</taxon>
    </lineage>
</organism>
<dbReference type="PANTHER" id="PTHR42732:SF1">
    <property type="entry name" value="BETA-MANNOSIDASE"/>
    <property type="match status" value="1"/>
</dbReference>
<dbReference type="InterPro" id="IPR008979">
    <property type="entry name" value="Galactose-bd-like_sf"/>
</dbReference>
<dbReference type="InterPro" id="IPR006104">
    <property type="entry name" value="Glyco_hydro_2_N"/>
</dbReference>
<comment type="similarity">
    <text evidence="1">Belongs to the glycosyl hydrolase 2 family.</text>
</comment>
<accession>A0ABS5CK80</accession>
<dbReference type="InterPro" id="IPR051913">
    <property type="entry name" value="GH2_Domain-Containing"/>
</dbReference>
<protein>
    <recommendedName>
        <fullName evidence="2">Glycosyl hydrolases family 2 sugar binding domain-containing protein</fullName>
    </recommendedName>
</protein>
<evidence type="ECO:0000313" key="4">
    <source>
        <dbReference type="Proteomes" id="UP000673394"/>
    </source>
</evidence>
<evidence type="ECO:0000259" key="2">
    <source>
        <dbReference type="Pfam" id="PF02837"/>
    </source>
</evidence>
<reference evidence="3 4" key="1">
    <citation type="submission" date="2021-04" db="EMBL/GenBank/DDBJ databases">
        <title>Paenibacillus sp. DLE-14 whole genome sequence.</title>
        <authorList>
            <person name="Ham Y.J."/>
        </authorList>
    </citation>
    <scope>NUCLEOTIDE SEQUENCE [LARGE SCALE GENOMIC DNA]</scope>
    <source>
        <strain evidence="3 4">DLE-14</strain>
    </source>
</reference>
<name>A0ABS5CK80_9BACL</name>
<evidence type="ECO:0000256" key="1">
    <source>
        <dbReference type="ARBA" id="ARBA00007401"/>
    </source>
</evidence>
<dbReference type="PANTHER" id="PTHR42732">
    <property type="entry name" value="BETA-GALACTOSIDASE"/>
    <property type="match status" value="1"/>
</dbReference>
<dbReference type="Pfam" id="PF02837">
    <property type="entry name" value="Glyco_hydro_2_N"/>
    <property type="match status" value="1"/>
</dbReference>
<comment type="caution">
    <text evidence="3">The sequence shown here is derived from an EMBL/GenBank/DDBJ whole genome shotgun (WGS) entry which is preliminary data.</text>
</comment>